<accession>A0A914HZM8</accession>
<evidence type="ECO:0000313" key="3">
    <source>
        <dbReference type="WBParaSite" id="Gr19_v10_g5504.t1"/>
    </source>
</evidence>
<keyword evidence="2" id="KW-1185">Reference proteome</keyword>
<evidence type="ECO:0000313" key="2">
    <source>
        <dbReference type="Proteomes" id="UP000887572"/>
    </source>
</evidence>
<evidence type="ECO:0000256" key="1">
    <source>
        <dbReference type="SAM" id="MobiDB-lite"/>
    </source>
</evidence>
<feature type="region of interest" description="Disordered" evidence="1">
    <location>
        <begin position="1"/>
        <end position="43"/>
    </location>
</feature>
<organism evidence="2 3">
    <name type="scientific">Globodera rostochiensis</name>
    <name type="common">Golden nematode worm</name>
    <name type="synonym">Heterodera rostochiensis</name>
    <dbReference type="NCBI Taxonomy" id="31243"/>
    <lineage>
        <taxon>Eukaryota</taxon>
        <taxon>Metazoa</taxon>
        <taxon>Ecdysozoa</taxon>
        <taxon>Nematoda</taxon>
        <taxon>Chromadorea</taxon>
        <taxon>Rhabditida</taxon>
        <taxon>Tylenchina</taxon>
        <taxon>Tylenchomorpha</taxon>
        <taxon>Tylenchoidea</taxon>
        <taxon>Heteroderidae</taxon>
        <taxon>Heteroderinae</taxon>
        <taxon>Globodera</taxon>
    </lineage>
</organism>
<dbReference type="Proteomes" id="UP000887572">
    <property type="component" value="Unplaced"/>
</dbReference>
<dbReference type="AlphaFoldDB" id="A0A914HZM8"/>
<protein>
    <submittedName>
        <fullName evidence="3">Uncharacterized protein</fullName>
    </submittedName>
</protein>
<proteinExistence type="predicted"/>
<sequence length="105" mass="11750">MRRHFYEYSSGPGRDGTGRRVKRTGPKWRQTERTPQAVDGPGCSPSNVSILSAEHRKAQLAGLNPNYRSWHFLLVSIRVGSRGPRFSAHFQRPAAVPFPRPPAAN</sequence>
<name>A0A914HZM8_GLORO</name>
<dbReference type="WBParaSite" id="Gr19_v10_g5504.t1">
    <property type="protein sequence ID" value="Gr19_v10_g5504.t1"/>
    <property type="gene ID" value="Gr19_v10_g5504"/>
</dbReference>
<reference evidence="3" key="1">
    <citation type="submission" date="2022-11" db="UniProtKB">
        <authorList>
            <consortium name="WormBaseParasite"/>
        </authorList>
    </citation>
    <scope>IDENTIFICATION</scope>
</reference>